<comment type="caution">
    <text evidence="2">The sequence shown here is derived from an EMBL/GenBank/DDBJ whole genome shotgun (WGS) entry which is preliminary data.</text>
</comment>
<evidence type="ECO:0000313" key="3">
    <source>
        <dbReference type="Proteomes" id="UP000192578"/>
    </source>
</evidence>
<organism evidence="2 3">
    <name type="scientific">Hypsibius exemplaris</name>
    <name type="common">Freshwater tardigrade</name>
    <dbReference type="NCBI Taxonomy" id="2072580"/>
    <lineage>
        <taxon>Eukaryota</taxon>
        <taxon>Metazoa</taxon>
        <taxon>Ecdysozoa</taxon>
        <taxon>Tardigrada</taxon>
        <taxon>Eutardigrada</taxon>
        <taxon>Parachela</taxon>
        <taxon>Hypsibioidea</taxon>
        <taxon>Hypsibiidae</taxon>
        <taxon>Hypsibius</taxon>
    </lineage>
</organism>
<dbReference type="PANTHER" id="PTHR32026">
    <property type="entry name" value="METHYLTRANSFERASE-LIKE PROTEIN 24"/>
    <property type="match status" value="1"/>
</dbReference>
<dbReference type="Proteomes" id="UP000192578">
    <property type="component" value="Unassembled WGS sequence"/>
</dbReference>
<keyword evidence="3" id="KW-1185">Reference proteome</keyword>
<dbReference type="OrthoDB" id="10006218at2759"/>
<name>A0A9X6NBH1_HYPEX</name>
<sequence length="314" mass="36340">MFDVKTAEDNATPLYDFLHSAYFNYNWIPILASQNNCSDAVWRFQEGCQLWVLWSRWQQFKPLQYIPPAGDGSADMELTRLSSFVNHPDEEICKLKQSISGNWLNSLLDGTYYVCLDNLLDAPKTHECLVYSMGIRDDWSFDEALHKHGCEVHAFDPSIDKNETEKRGDRHWFHKWGLATSSGGVPSDWKLYSFPDIQQKLGHTGRLLNVLKMDVEGAEWTFLSSVGVDIPLDSIDQIIMEIHEFGEGPDWAGELRKKAMLLHQLEKWGFVLFNSKVYSAHLTLRSLNYRAPLNGTRKNFFYELSFLNQKYIKL</sequence>
<gene>
    <name evidence="2" type="ORF">BV898_14873</name>
</gene>
<evidence type="ECO:0000259" key="1">
    <source>
        <dbReference type="Pfam" id="PF13383"/>
    </source>
</evidence>
<reference evidence="3" key="1">
    <citation type="submission" date="2017-01" db="EMBL/GenBank/DDBJ databases">
        <title>Comparative genomics of anhydrobiosis in the tardigrade Hypsibius dujardini.</title>
        <authorList>
            <person name="Yoshida Y."/>
            <person name="Koutsovoulos G."/>
            <person name="Laetsch D."/>
            <person name="Stevens L."/>
            <person name="Kumar S."/>
            <person name="Horikawa D."/>
            <person name="Ishino K."/>
            <person name="Komine S."/>
            <person name="Tomita M."/>
            <person name="Blaxter M."/>
            <person name="Arakawa K."/>
        </authorList>
    </citation>
    <scope>NUCLEOTIDE SEQUENCE [LARGE SCALE GENOMIC DNA]</scope>
    <source>
        <strain evidence="3">Z151</strain>
    </source>
</reference>
<protein>
    <recommendedName>
        <fullName evidence="1">Methyltransferase domain-containing protein</fullName>
    </recommendedName>
</protein>
<accession>A0A9X6NBH1</accession>
<dbReference type="AlphaFoldDB" id="A0A9X6NBH1"/>
<evidence type="ECO:0000313" key="2">
    <source>
        <dbReference type="EMBL" id="OWA50354.1"/>
    </source>
</evidence>
<dbReference type="PANTHER" id="PTHR32026:SF10">
    <property type="entry name" value="METHYLTRANSFERASE-LIKE PROTEIN 24-RELATED"/>
    <property type="match status" value="1"/>
</dbReference>
<proteinExistence type="predicted"/>
<dbReference type="InterPro" id="IPR026913">
    <property type="entry name" value="METTL24"/>
</dbReference>
<dbReference type="InterPro" id="IPR025714">
    <property type="entry name" value="Methyltranfer_dom"/>
</dbReference>
<dbReference type="Pfam" id="PF13383">
    <property type="entry name" value="Methyltransf_22"/>
    <property type="match status" value="1"/>
</dbReference>
<feature type="domain" description="Methyltransferase" evidence="1">
    <location>
        <begin position="107"/>
        <end position="279"/>
    </location>
</feature>
<dbReference type="EMBL" id="MTYJ01000190">
    <property type="protein sequence ID" value="OWA50354.1"/>
    <property type="molecule type" value="Genomic_DNA"/>
</dbReference>